<dbReference type="AlphaFoldDB" id="A0A268EQC3"/>
<dbReference type="InterPro" id="IPR002347">
    <property type="entry name" value="SDR_fam"/>
</dbReference>
<dbReference type="OrthoDB" id="9809821at2"/>
<evidence type="ECO:0000313" key="7">
    <source>
        <dbReference type="Proteomes" id="UP000435177"/>
    </source>
</evidence>
<dbReference type="EMBL" id="WOAA01000020">
    <property type="protein sequence ID" value="MUG68033.1"/>
    <property type="molecule type" value="Genomic_DNA"/>
</dbReference>
<dbReference type="InterPro" id="IPR020904">
    <property type="entry name" value="Sc_DH/Rdtase_CS"/>
</dbReference>
<dbReference type="PROSITE" id="PS00061">
    <property type="entry name" value="ADH_SHORT"/>
    <property type="match status" value="1"/>
</dbReference>
<dbReference type="Proteomes" id="UP000435177">
    <property type="component" value="Unassembled WGS sequence"/>
</dbReference>
<evidence type="ECO:0000256" key="1">
    <source>
        <dbReference type="ARBA" id="ARBA00006484"/>
    </source>
</evidence>
<protein>
    <submittedName>
        <fullName evidence="4">SDR family NAD(P)-dependent oxidoreductase</fullName>
    </submittedName>
    <submittedName>
        <fullName evidence="5">Short-chain dehydrogenase</fullName>
    </submittedName>
</protein>
<dbReference type="PANTHER" id="PTHR24320">
    <property type="entry name" value="RETINOL DEHYDROGENASE"/>
    <property type="match status" value="1"/>
</dbReference>
<dbReference type="Proteomes" id="UP000215596">
    <property type="component" value="Unassembled WGS sequence"/>
</dbReference>
<evidence type="ECO:0000256" key="2">
    <source>
        <dbReference type="ARBA" id="ARBA00023002"/>
    </source>
</evidence>
<reference evidence="5 6" key="1">
    <citation type="submission" date="2017-07" db="EMBL/GenBank/DDBJ databases">
        <title>Isolation and whole genome analysis of endospore-forming bacteria from heroin.</title>
        <authorList>
            <person name="Kalinowski J."/>
            <person name="Ahrens B."/>
            <person name="Al-Dilaimi A."/>
            <person name="Winkler A."/>
            <person name="Wibberg D."/>
            <person name="Schleenbecker U."/>
            <person name="Ruckert C."/>
            <person name="Wolfel R."/>
            <person name="Grass G."/>
        </authorList>
    </citation>
    <scope>NUCLEOTIDE SEQUENCE [LARGE SCALE GENOMIC DNA]</scope>
    <source>
        <strain evidence="5 6">7537-G1</strain>
    </source>
</reference>
<keyword evidence="7" id="KW-1185">Reference proteome</keyword>
<comment type="caution">
    <text evidence="5">The sequence shown here is derived from an EMBL/GenBank/DDBJ whole genome shotgun (WGS) entry which is preliminary data.</text>
</comment>
<keyword evidence="2" id="KW-0560">Oxidoreductase</keyword>
<dbReference type="EMBL" id="NPBY01000046">
    <property type="protein sequence ID" value="PAD75315.1"/>
    <property type="molecule type" value="Genomic_DNA"/>
</dbReference>
<sequence>MNTHQQGFTALITGANAGIGLALTKKLLSEGWQVAALNRSAFSPEDSFIQQALLSKQLRLYQVTDLTDYASLRTTLHTIRTSEQQIDIMFNNAGGSFPELAYSPQGREKHYELMTVVPYIILMELKDLLKHGRLKTVINTSSAVLRMTKKFSLEILEEPRTFRKLIGPYASSKLGLSLWTHAIAPQLALDNIKIRSVDPGSNNTIRKGKTSGLPVLVHMLMKLFFPPPAHGADKLYEGALGQHRDKTGVFISNNRMMELKYIDQAPRILERMHAIYKHEYLQT</sequence>
<dbReference type="GO" id="GO:0016491">
    <property type="term" value="F:oxidoreductase activity"/>
    <property type="evidence" value="ECO:0007669"/>
    <property type="project" value="UniProtKB-KW"/>
</dbReference>
<proteinExistence type="inferred from homology"/>
<dbReference type="PRINTS" id="PR00081">
    <property type="entry name" value="GDHRDH"/>
</dbReference>
<evidence type="ECO:0000313" key="5">
    <source>
        <dbReference type="EMBL" id="PAD75315.1"/>
    </source>
</evidence>
<gene>
    <name evidence="5" type="ORF">CHH67_15715</name>
    <name evidence="4" type="ORF">GNP94_18790</name>
</gene>
<dbReference type="Gene3D" id="3.40.50.720">
    <property type="entry name" value="NAD(P)-binding Rossmann-like Domain"/>
    <property type="match status" value="1"/>
</dbReference>
<dbReference type="SUPFAM" id="SSF51735">
    <property type="entry name" value="NAD(P)-binding Rossmann-fold domains"/>
    <property type="match status" value="1"/>
</dbReference>
<evidence type="ECO:0000313" key="4">
    <source>
        <dbReference type="EMBL" id="MUG68033.1"/>
    </source>
</evidence>
<name>A0A268EQC3_9BACL</name>
<dbReference type="Pfam" id="PF00106">
    <property type="entry name" value="adh_short"/>
    <property type="match status" value="1"/>
</dbReference>
<evidence type="ECO:0000256" key="3">
    <source>
        <dbReference type="RuleBase" id="RU000363"/>
    </source>
</evidence>
<comment type="similarity">
    <text evidence="1 3">Belongs to the short-chain dehydrogenases/reductases (SDR) family.</text>
</comment>
<organism evidence="5 6">
    <name type="scientific">Paenibacillus campinasensis</name>
    <dbReference type="NCBI Taxonomy" id="66347"/>
    <lineage>
        <taxon>Bacteria</taxon>
        <taxon>Bacillati</taxon>
        <taxon>Bacillota</taxon>
        <taxon>Bacilli</taxon>
        <taxon>Bacillales</taxon>
        <taxon>Paenibacillaceae</taxon>
        <taxon>Paenibacillus</taxon>
    </lineage>
</organism>
<dbReference type="InterPro" id="IPR036291">
    <property type="entry name" value="NAD(P)-bd_dom_sf"/>
</dbReference>
<reference evidence="4 7" key="2">
    <citation type="submission" date="2019-11" db="EMBL/GenBank/DDBJ databases">
        <title>Draft genome sequences of five Paenibacillus species of dairy origin.</title>
        <authorList>
            <person name="Olajide A.M."/>
            <person name="Chen S."/>
            <person name="Lapointe G."/>
        </authorList>
    </citation>
    <scope>NUCLEOTIDE SEQUENCE [LARGE SCALE GENOMIC DNA]</scope>
    <source>
        <strain evidence="4 7">3CS1</strain>
    </source>
</reference>
<dbReference type="PRINTS" id="PR00080">
    <property type="entry name" value="SDRFAMILY"/>
</dbReference>
<evidence type="ECO:0000313" key="6">
    <source>
        <dbReference type="Proteomes" id="UP000215596"/>
    </source>
</evidence>
<accession>A0A268EQC3</accession>
<dbReference type="RefSeq" id="WP_095266152.1">
    <property type="nucleotide sequence ID" value="NZ_NPBY01000046.1"/>
</dbReference>
<dbReference type="PANTHER" id="PTHR24320:SF148">
    <property type="entry name" value="NAD(P)-BINDING ROSSMANN-FOLD SUPERFAMILY PROTEIN"/>
    <property type="match status" value="1"/>
</dbReference>